<sequence>MFIPETGILTVLYKYEHILDFVVYIKKSNLVVNKNVFNKIERYFNEVVVNIKVCEWLDFKKVVMLCGSYYNCSNGVEKSNVVEKNCVVERYSESVNESKDDWDIGSVDEKKYDNGLVDIYGSVDKKYVNVDIGSVNDKINTKYNDNKINTKYNDNNIKETYFDNNINIDKLKMESYNIPIQEKYKIMEEYLKKGLYKINWEIQVIEEDLMNGDNKELNRSEKIELSKSDLNGKTKLSGSEKIELNRSEKIELSKSDLNGKTKLSRNNLNGKYELNTIDKSKLNKIKISKNILSLFKRCTDLNTPSFVILKDKSVYFVPQKFRDGEILFHVIGNGMGCNSNDNEMECNSNDNRIDYSCIGVDCNKYNRIDYSDNKIYFNNYNIYNKYNINNNYKYNTTIIINTNNKRLINKTLLKLNLNKFIIVTDKIITNVPIELTDEVCRSYIPDIGWNYNLRDGEDINGVYSLCEGVPDEFYSGMVV</sequence>
<dbReference type="VEuPathDB" id="MicrosporidiaDB:NAPIS_ORF02188"/>
<dbReference type="EMBL" id="KE647313">
    <property type="protein sequence ID" value="EQB60238.1"/>
    <property type="molecule type" value="Genomic_DNA"/>
</dbReference>
<dbReference type="AlphaFoldDB" id="T0L6C7"/>
<gene>
    <name evidence="1" type="ORF">NAPIS_ORF02188</name>
</gene>
<name>T0L6C7_9MICR</name>
<proteinExistence type="predicted"/>
<evidence type="ECO:0000313" key="2">
    <source>
        <dbReference type="Proteomes" id="UP000053780"/>
    </source>
</evidence>
<keyword evidence="2" id="KW-1185">Reference proteome</keyword>
<dbReference type="HOGENOM" id="CLU_462384_0_0_1"/>
<dbReference type="Proteomes" id="UP000053780">
    <property type="component" value="Unassembled WGS sequence"/>
</dbReference>
<dbReference type="OrthoDB" id="1931567at2759"/>
<protein>
    <submittedName>
        <fullName evidence="1">Uncharacterized protein</fullName>
    </submittedName>
</protein>
<reference evidence="1 2" key="1">
    <citation type="journal article" date="2013" name="BMC Genomics">
        <title>Genome sequencing and comparative genomics of honey bee microsporidia, Nosema apis reveal novel insights into host-parasite interactions.</title>
        <authorList>
            <person name="Chen Yp."/>
            <person name="Pettis J.S."/>
            <person name="Zhao Y."/>
            <person name="Liu X."/>
            <person name="Tallon L.J."/>
            <person name="Sadzewicz L.D."/>
            <person name="Li R."/>
            <person name="Zheng H."/>
            <person name="Huang S."/>
            <person name="Zhang X."/>
            <person name="Hamilton M.C."/>
            <person name="Pernal S.F."/>
            <person name="Melathopoulos A.P."/>
            <person name="Yan X."/>
            <person name="Evans J.D."/>
        </authorList>
    </citation>
    <scope>NUCLEOTIDE SEQUENCE [LARGE SCALE GENOMIC DNA]</scope>
    <source>
        <strain evidence="1 2">BRL 01</strain>
    </source>
</reference>
<organism evidence="1 2">
    <name type="scientific">Vairimorpha apis BRL 01</name>
    <dbReference type="NCBI Taxonomy" id="1037528"/>
    <lineage>
        <taxon>Eukaryota</taxon>
        <taxon>Fungi</taxon>
        <taxon>Fungi incertae sedis</taxon>
        <taxon>Microsporidia</taxon>
        <taxon>Nosematidae</taxon>
        <taxon>Vairimorpha</taxon>
    </lineage>
</organism>
<evidence type="ECO:0000313" key="1">
    <source>
        <dbReference type="EMBL" id="EQB60238.1"/>
    </source>
</evidence>
<accession>T0L6C7</accession>